<evidence type="ECO:0000256" key="2">
    <source>
        <dbReference type="ARBA" id="ARBA00017052"/>
    </source>
</evidence>
<dbReference type="Pfam" id="PF04157">
    <property type="entry name" value="EAP30"/>
    <property type="match status" value="1"/>
</dbReference>
<evidence type="ECO:0000256" key="4">
    <source>
        <dbReference type="SAM" id="Coils"/>
    </source>
</evidence>
<keyword evidence="4" id="KW-0175">Coiled coil</keyword>
<dbReference type="SUPFAM" id="SSF46785">
    <property type="entry name" value="Winged helix' DNA-binding domain"/>
    <property type="match status" value="2"/>
</dbReference>
<dbReference type="GO" id="GO:0000814">
    <property type="term" value="C:ESCRT II complex"/>
    <property type="evidence" value="ECO:0007669"/>
    <property type="project" value="InterPro"/>
</dbReference>
<dbReference type="InterPro" id="IPR040608">
    <property type="entry name" value="Snf8/Vps36"/>
</dbReference>
<dbReference type="InterPro" id="IPR036390">
    <property type="entry name" value="WH_DNA-bd_sf"/>
</dbReference>
<evidence type="ECO:0000313" key="5">
    <source>
        <dbReference type="EMBL" id="CAD7430574.1"/>
    </source>
</evidence>
<dbReference type="Gene3D" id="6.10.140.180">
    <property type="match status" value="1"/>
</dbReference>
<protein>
    <recommendedName>
        <fullName evidence="2">Vacuolar-sorting protein SNF8</fullName>
    </recommendedName>
    <alternativeName>
        <fullName evidence="3">ESCRT-II complex subunit VPS22</fullName>
    </alternativeName>
</protein>
<dbReference type="InterPro" id="IPR036388">
    <property type="entry name" value="WH-like_DNA-bd_sf"/>
</dbReference>
<feature type="coiled-coil region" evidence="4">
    <location>
        <begin position="25"/>
        <end position="52"/>
    </location>
</feature>
<evidence type="ECO:0000256" key="3">
    <source>
        <dbReference type="ARBA" id="ARBA00030097"/>
    </source>
</evidence>
<dbReference type="EMBL" id="OB794551">
    <property type="protein sequence ID" value="CAD7430574.1"/>
    <property type="molecule type" value="Genomic_DNA"/>
</dbReference>
<organism evidence="5">
    <name type="scientific">Timema monikensis</name>
    <dbReference type="NCBI Taxonomy" id="170555"/>
    <lineage>
        <taxon>Eukaryota</taxon>
        <taxon>Metazoa</taxon>
        <taxon>Ecdysozoa</taxon>
        <taxon>Arthropoda</taxon>
        <taxon>Hexapoda</taxon>
        <taxon>Insecta</taxon>
        <taxon>Pterygota</taxon>
        <taxon>Neoptera</taxon>
        <taxon>Polyneoptera</taxon>
        <taxon>Phasmatodea</taxon>
        <taxon>Timematodea</taxon>
        <taxon>Timematoidea</taxon>
        <taxon>Timematidae</taxon>
        <taxon>Timema</taxon>
    </lineage>
</organism>
<dbReference type="AlphaFoldDB" id="A0A7R9ECR7"/>
<dbReference type="PANTHER" id="PTHR12806:SF0">
    <property type="entry name" value="VACUOLAR-SORTING PROTEIN SNF8"/>
    <property type="match status" value="1"/>
</dbReference>
<dbReference type="InterPro" id="IPR016689">
    <property type="entry name" value="ESCRT-2_cplx_Snf8"/>
</dbReference>
<dbReference type="Gene3D" id="1.10.10.10">
    <property type="entry name" value="Winged helix-like DNA-binding domain superfamily/Winged helix DNA-binding domain"/>
    <property type="match status" value="2"/>
</dbReference>
<sequence>MRRRAGVGAIHKQKLEQEKYRDKGTEIQENQLEQMAKQMDVFRNNLEDFATNHKKEIRKNALFRRHFQEMCAAIGVDPLASGKGFWSVLGIGDFYYELSVQIVEVCLATNYKNGGLISLAELRHRLVQARGRNKQHQDITIDDLLSAAKKLKIFGNGFSVLAVGKGEYLVQSVPGELSMDHTAVLQQASSSGRAHVSLSILQNELKWETDRGQKALNHMVKEGLAWVDIQGTKETLYWLCFTNLSHTTSSCQSCLLPARNPPTLQLLWIVDWATPKQSEWFAEYRCIDLRPSDIQPCTPVINTWPHPQLCDAGTVEGVNKQHLHPSKSLCLGNVRHHCLQREGFIKITQNV</sequence>
<evidence type="ECO:0000256" key="1">
    <source>
        <dbReference type="ARBA" id="ARBA00009834"/>
    </source>
</evidence>
<reference evidence="5" key="1">
    <citation type="submission" date="2020-11" db="EMBL/GenBank/DDBJ databases">
        <authorList>
            <person name="Tran Van P."/>
        </authorList>
    </citation>
    <scope>NUCLEOTIDE SEQUENCE</scope>
</reference>
<dbReference type="PANTHER" id="PTHR12806">
    <property type="entry name" value="EAP30 SUBUNIT OF ELL COMPLEX"/>
    <property type="match status" value="1"/>
</dbReference>
<dbReference type="GO" id="GO:0043328">
    <property type="term" value="P:protein transport to vacuole involved in ubiquitin-dependent protein catabolic process via the multivesicular body sorting pathway"/>
    <property type="evidence" value="ECO:0007669"/>
    <property type="project" value="TreeGrafter"/>
</dbReference>
<accession>A0A7R9ECR7</accession>
<name>A0A7R9ECR7_9NEOP</name>
<comment type="similarity">
    <text evidence="1">Belongs to the SNF8 family.</text>
</comment>
<proteinExistence type="inferred from homology"/>
<dbReference type="FunFam" id="1.10.10.10:FF:000085">
    <property type="entry name" value="Vacuolar-sorting protein SNF8"/>
    <property type="match status" value="1"/>
</dbReference>
<gene>
    <name evidence="5" type="ORF">TMSB3V08_LOCUS7329</name>
</gene>